<dbReference type="EMBL" id="VJVV01000003">
    <property type="protein sequence ID" value="TRO82567.1"/>
    <property type="molecule type" value="Genomic_DNA"/>
</dbReference>
<gene>
    <name evidence="1" type="ORF">FL622_05085</name>
</gene>
<dbReference type="SUPFAM" id="SSF56349">
    <property type="entry name" value="DNA breaking-rejoining enzymes"/>
    <property type="match status" value="1"/>
</dbReference>
<comment type="caution">
    <text evidence="1">The sequence shown here is derived from an EMBL/GenBank/DDBJ whole genome shotgun (WGS) entry which is preliminary data.</text>
</comment>
<dbReference type="GO" id="GO:0003677">
    <property type="term" value="F:DNA binding"/>
    <property type="evidence" value="ECO:0007669"/>
    <property type="project" value="InterPro"/>
</dbReference>
<dbReference type="Proteomes" id="UP000317155">
    <property type="component" value="Unassembled WGS sequence"/>
</dbReference>
<sequence length="775" mass="87565">MTRDQITKTLLGEGFPASSIDSFLSLIDLPEGGDGLDQILKFFPELLDKIASFGLHYRDFQYDRQWLDMATTLASLMQPPTAVTYRDQKRSPLWGLFQSHAVYVAIWTILQGPRETTAYIELLAHVVISTSIIREKAEKSPEYRNVLVTAPGALRKAFEASTSLSGINLHFSPTVLRKAILNSFLAEALAPVCTLLSYIYTKSAPRREGGERRATTYRHRLTSSTYDDLGLDEEQLQGTTQITLISRRREDPDEEEMLLAEGEISHYPDMIAASEPRQQLHSLTQSILSSQRAARTALVNHNQALPHHWRGLTQYEIMRLWSAIDWLSRNQTSNAKTANPNDVLATTMAAMLLCGKSADEAAGMMIYHGDPPDHPRPGLLHRHGQWYWVSVPYSVDYGDETPKGTCLTLPLPQCTYAVFQHLALSYSDTIGALTNISALQTDIQTIITRINNKYGTRLTRERVSHYLFEQIQKQEGADVASAMYITGKSAYLGTVVSHYTRQAGTRLTSIYIKVWEGIFPEHPADLPGKHLPQNPDIGSSRVPSREVIQSLVEQLKAKIRTHQESYKKDKDHRNLIQCHNALTRYTATYIAYATGIRAVTHPFPNEENIDHETGFCVINDKDSDDNYHTRLIWLPPGCHNQYLLYRTHSKLVASIMVNIRSDFFTKAQDRFFFLDENGSPAAISPKRLYDFSDLPTPISIAENGNRHMLRSWLLVRGVSPEVINAFLGHWFLGEEPWAQHSALSPHQYRLSLSSHVQELLDHLGFEPIEGVAKND</sequence>
<dbReference type="OrthoDB" id="5404753at2"/>
<organism evidence="1 2">
    <name type="scientific">Trichloromonas acetexigens</name>
    <dbReference type="NCBI Taxonomy" id="38815"/>
    <lineage>
        <taxon>Bacteria</taxon>
        <taxon>Pseudomonadati</taxon>
        <taxon>Thermodesulfobacteriota</taxon>
        <taxon>Desulfuromonadia</taxon>
        <taxon>Desulfuromonadales</taxon>
        <taxon>Trichloromonadaceae</taxon>
        <taxon>Trichloromonas</taxon>
    </lineage>
</organism>
<proteinExistence type="predicted"/>
<evidence type="ECO:0000313" key="2">
    <source>
        <dbReference type="Proteomes" id="UP000317155"/>
    </source>
</evidence>
<accession>A0A550JH66</accession>
<dbReference type="AlphaFoldDB" id="A0A550JH66"/>
<reference evidence="1 2" key="1">
    <citation type="submission" date="2019-07" db="EMBL/GenBank/DDBJ databases">
        <title>Insights of Desulfuromonas acetexigens electromicrobiology.</title>
        <authorList>
            <person name="Katuri K."/>
            <person name="Sapireddy V."/>
            <person name="Shaw D.R."/>
            <person name="Saikaly P."/>
        </authorList>
    </citation>
    <scope>NUCLEOTIDE SEQUENCE [LARGE SCALE GENOMIC DNA]</scope>
    <source>
        <strain evidence="1 2">2873</strain>
    </source>
</reference>
<keyword evidence="2" id="KW-1185">Reference proteome</keyword>
<dbReference type="RefSeq" id="WP_092056681.1">
    <property type="nucleotide sequence ID" value="NZ_FOJJ01000023.1"/>
</dbReference>
<name>A0A550JH66_9BACT</name>
<dbReference type="InterPro" id="IPR011010">
    <property type="entry name" value="DNA_brk_join_enz"/>
</dbReference>
<protein>
    <submittedName>
        <fullName evidence="1">Site-specific integrase</fullName>
    </submittedName>
</protein>
<evidence type="ECO:0000313" key="1">
    <source>
        <dbReference type="EMBL" id="TRO82567.1"/>
    </source>
</evidence>